<dbReference type="AlphaFoldDB" id="A0A3G3LL99"/>
<dbReference type="Gene3D" id="1.20.120.220">
    <property type="entry name" value="ATP synthase, F0 complex, subunit A"/>
    <property type="match status" value="1"/>
</dbReference>
<evidence type="ECO:0000256" key="3">
    <source>
        <dbReference type="ARBA" id="ARBA00022448"/>
    </source>
</evidence>
<evidence type="ECO:0000256" key="7">
    <source>
        <dbReference type="ARBA" id="ARBA00022989"/>
    </source>
</evidence>
<dbReference type="NCBIfam" id="TIGR01131">
    <property type="entry name" value="ATP_synt_6_or_A"/>
    <property type="match status" value="1"/>
</dbReference>
<geneLocation type="chloroplast" evidence="14"/>
<evidence type="ECO:0000256" key="13">
    <source>
        <dbReference type="RuleBase" id="RU004449"/>
    </source>
</evidence>
<evidence type="ECO:0000313" key="14">
    <source>
        <dbReference type="EMBL" id="AYQ93486.1"/>
    </source>
</evidence>
<evidence type="ECO:0000256" key="6">
    <source>
        <dbReference type="ARBA" id="ARBA00022781"/>
    </source>
</evidence>
<dbReference type="GO" id="GO:0045259">
    <property type="term" value="C:proton-transporting ATP synthase complex"/>
    <property type="evidence" value="ECO:0007669"/>
    <property type="project" value="UniProtKB-KW"/>
</dbReference>
<dbReference type="RefSeq" id="YP_009540973.1">
    <property type="nucleotide sequence ID" value="NC_039969.1"/>
</dbReference>
<accession>A0A3G3LL99</accession>
<dbReference type="InterPro" id="IPR045082">
    <property type="entry name" value="ATP_syn_F0_a_bact/chloroplast"/>
</dbReference>
<keyword evidence="4 12" id="KW-0138">CF(0)</keyword>
<name>A0A3G3LL99_9EUGL</name>
<dbReference type="CDD" id="cd00310">
    <property type="entry name" value="ATP-synt_Fo_a_6"/>
    <property type="match status" value="1"/>
</dbReference>
<evidence type="ECO:0000256" key="8">
    <source>
        <dbReference type="ARBA" id="ARBA00023065"/>
    </source>
</evidence>
<evidence type="ECO:0000256" key="10">
    <source>
        <dbReference type="ARBA" id="ARBA00023310"/>
    </source>
</evidence>
<feature type="transmembrane region" description="Helical" evidence="12">
    <location>
        <begin position="7"/>
        <end position="29"/>
    </location>
</feature>
<organism evidence="14">
    <name type="scientific">Discoplastis spathirhyncha</name>
    <dbReference type="NCBI Taxonomy" id="215771"/>
    <lineage>
        <taxon>Eukaryota</taxon>
        <taxon>Discoba</taxon>
        <taxon>Euglenozoa</taxon>
        <taxon>Euglenida</taxon>
        <taxon>Spirocuta</taxon>
        <taxon>Euglenophyceae</taxon>
        <taxon>Euglenales</taxon>
        <taxon>Phacaceae</taxon>
        <taxon>Discoplastis</taxon>
    </lineage>
</organism>
<evidence type="ECO:0000256" key="5">
    <source>
        <dbReference type="ARBA" id="ARBA00022692"/>
    </source>
</evidence>
<evidence type="ECO:0000256" key="11">
    <source>
        <dbReference type="ARBA" id="ARBA00074744"/>
    </source>
</evidence>
<keyword evidence="13 14" id="KW-0934">Plastid</keyword>
<dbReference type="FunFam" id="1.20.120.220:FF:000001">
    <property type="entry name" value="ATP synthase subunit a, chloroplastic"/>
    <property type="match status" value="1"/>
</dbReference>
<dbReference type="EMBL" id="MH898670">
    <property type="protein sequence ID" value="AYQ93486.1"/>
    <property type="molecule type" value="Genomic_DNA"/>
</dbReference>
<sequence>MRVEELLFYIIFVFYYIFSYIHFLSCYLMKTYSYLVEVGQHFYWSFFNFQVHGQVLINSWIVIFLIVLLGILTTRDLKLIPDSGQSFIEFVTEFVRDIAKSQIGEKNYLKWVPYIGTMFLFIFVSNWSGALVPWKIIELPNGELGAPTNDINTTAGLAILTSISYFYAGLSKKGLGYFAKYIQPTPILLPINVLEDFTKPLSLSFRLFGNILADELVVAVLCSLVPLIVPIPLIFLGLFTSGIQALIFATLSGSYIGEAMEGHH</sequence>
<dbReference type="PRINTS" id="PR00123">
    <property type="entry name" value="ATPASEA"/>
</dbReference>
<evidence type="ECO:0000256" key="1">
    <source>
        <dbReference type="ARBA" id="ARBA00004141"/>
    </source>
</evidence>
<feature type="transmembrane region" description="Helical" evidence="12">
    <location>
        <begin position="49"/>
        <end position="72"/>
    </location>
</feature>
<dbReference type="InterPro" id="IPR035908">
    <property type="entry name" value="F0_ATP_A_sf"/>
</dbReference>
<keyword evidence="13 14" id="KW-0150">Chloroplast</keyword>
<keyword evidence="8 12" id="KW-0406">Ion transport</keyword>
<evidence type="ECO:0000256" key="9">
    <source>
        <dbReference type="ARBA" id="ARBA00023136"/>
    </source>
</evidence>
<dbReference type="PANTHER" id="PTHR42823:SF3">
    <property type="entry name" value="ATP SYNTHASE SUBUNIT A, CHLOROPLASTIC"/>
    <property type="match status" value="1"/>
</dbReference>
<evidence type="ECO:0000256" key="4">
    <source>
        <dbReference type="ARBA" id="ARBA00022547"/>
    </source>
</evidence>
<dbReference type="SUPFAM" id="SSF81336">
    <property type="entry name" value="F1F0 ATP synthase subunit A"/>
    <property type="match status" value="1"/>
</dbReference>
<dbReference type="HAMAP" id="MF_01393">
    <property type="entry name" value="ATP_synth_a_bact"/>
    <property type="match status" value="1"/>
</dbReference>
<keyword evidence="9 12" id="KW-0472">Membrane</keyword>
<dbReference type="Pfam" id="PF00119">
    <property type="entry name" value="ATP-synt_A"/>
    <property type="match status" value="1"/>
</dbReference>
<feature type="transmembrane region" description="Helical" evidence="12">
    <location>
        <begin position="111"/>
        <end position="131"/>
    </location>
</feature>
<dbReference type="PANTHER" id="PTHR42823">
    <property type="entry name" value="ATP SYNTHASE SUBUNIT A, CHLOROPLASTIC"/>
    <property type="match status" value="1"/>
</dbReference>
<proteinExistence type="inferred from homology"/>
<keyword evidence="10 12" id="KW-0066">ATP synthesis</keyword>
<comment type="subcellular location">
    <subcellularLocation>
        <location evidence="1">Membrane</location>
        <topology evidence="1">Multi-pass membrane protein</topology>
    </subcellularLocation>
    <subcellularLocation>
        <location evidence="12 13">Plastid</location>
        <location evidence="12 13">Chloroplast thylakoid membrane</location>
        <topology evidence="12 13">Multi-pass membrane protein</topology>
    </subcellularLocation>
</comment>
<keyword evidence="3 12" id="KW-0813">Transport</keyword>
<dbReference type="GO" id="GO:0046933">
    <property type="term" value="F:proton-transporting ATP synthase activity, rotational mechanism"/>
    <property type="evidence" value="ECO:0007669"/>
    <property type="project" value="UniProtKB-UniRule"/>
</dbReference>
<dbReference type="PROSITE" id="PS00449">
    <property type="entry name" value="ATPASE_A"/>
    <property type="match status" value="1"/>
</dbReference>
<evidence type="ECO:0000256" key="2">
    <source>
        <dbReference type="ARBA" id="ARBA00006810"/>
    </source>
</evidence>
<dbReference type="InterPro" id="IPR023011">
    <property type="entry name" value="ATP_synth_F0_asu_AS"/>
</dbReference>
<keyword evidence="12" id="KW-0793">Thylakoid</keyword>
<reference evidence="14" key="1">
    <citation type="journal article" date="2018" name="Sci. Rep.">
        <title>Dynamic evolution of inverted repeats in Euglenophyta plastid genomes.</title>
        <authorList>
            <person name="Karnkowska A."/>
            <person name="Bennett M.S."/>
            <person name="Triemer R.E."/>
        </authorList>
    </citation>
    <scope>NUCLEOTIDE SEQUENCE</scope>
</reference>
<dbReference type="InterPro" id="IPR000568">
    <property type="entry name" value="ATP_synth_F0_asu"/>
</dbReference>
<comment type="function">
    <text evidence="12">Key component of the proton channel; it plays a direct role in the translocation of protons across the membrane.</text>
</comment>
<feature type="transmembrane region" description="Helical" evidence="12">
    <location>
        <begin position="151"/>
        <end position="170"/>
    </location>
</feature>
<keyword evidence="6 12" id="KW-0375">Hydrogen ion transport</keyword>
<dbReference type="GeneID" id="38462385"/>
<comment type="subunit">
    <text evidence="12">F-type ATPases have 2 components, CF(1) - the catalytic core - and CF(0) - the membrane proton channel. CF(1) has five subunits: alpha(3), beta(3), gamma(1), delta(1), epsilon(1). CF(0) has four main subunits: a, b, b' and c.</text>
</comment>
<dbReference type="GO" id="GO:0005886">
    <property type="term" value="C:plasma membrane"/>
    <property type="evidence" value="ECO:0007669"/>
    <property type="project" value="UniProtKB-UniRule"/>
</dbReference>
<keyword evidence="5 12" id="KW-0812">Transmembrane</keyword>
<comment type="similarity">
    <text evidence="2 12">Belongs to the ATPase A chain family.</text>
</comment>
<protein>
    <recommendedName>
        <fullName evidence="11 12">ATP synthase subunit a, chloroplastic</fullName>
    </recommendedName>
    <alternativeName>
        <fullName evidence="12">ATP synthase F0 sector subunit a</fullName>
    </alternativeName>
    <alternativeName>
        <fullName evidence="12">F-ATPase subunit IV</fullName>
    </alternativeName>
</protein>
<evidence type="ECO:0000256" key="12">
    <source>
        <dbReference type="HAMAP-Rule" id="MF_01393"/>
    </source>
</evidence>
<dbReference type="GO" id="GO:0009535">
    <property type="term" value="C:chloroplast thylakoid membrane"/>
    <property type="evidence" value="ECO:0007669"/>
    <property type="project" value="UniProtKB-SubCell"/>
</dbReference>
<feature type="transmembrane region" description="Helical" evidence="12">
    <location>
        <begin position="207"/>
        <end position="228"/>
    </location>
</feature>
<keyword evidence="7 12" id="KW-1133">Transmembrane helix</keyword>
<gene>
    <name evidence="12 14" type="primary">atpI</name>
</gene>